<feature type="region of interest" description="Disordered" evidence="1">
    <location>
        <begin position="35"/>
        <end position="68"/>
    </location>
</feature>
<feature type="domain" description="Phosphatidate phosphatase APP1 catalytic" evidence="2">
    <location>
        <begin position="360"/>
        <end position="511"/>
    </location>
</feature>
<dbReference type="InterPro" id="IPR019236">
    <property type="entry name" value="APP1_cat"/>
</dbReference>
<keyword evidence="4" id="KW-1185">Reference proteome</keyword>
<feature type="region of interest" description="Disordered" evidence="1">
    <location>
        <begin position="136"/>
        <end position="173"/>
    </location>
</feature>
<proteinExistence type="predicted"/>
<comment type="caution">
    <text evidence="3">The sequence shown here is derived from an EMBL/GenBank/DDBJ whole genome shotgun (WGS) entry which is preliminary data.</text>
</comment>
<feature type="region of interest" description="Disordered" evidence="1">
    <location>
        <begin position="191"/>
        <end position="230"/>
    </location>
</feature>
<name>A0AAD4LRZ8_9AGAM</name>
<evidence type="ECO:0000259" key="2">
    <source>
        <dbReference type="Pfam" id="PF09949"/>
    </source>
</evidence>
<dbReference type="GO" id="GO:0008195">
    <property type="term" value="F:phosphatidate phosphatase activity"/>
    <property type="evidence" value="ECO:0007669"/>
    <property type="project" value="InterPro"/>
</dbReference>
<evidence type="ECO:0000313" key="4">
    <source>
        <dbReference type="Proteomes" id="UP001201163"/>
    </source>
</evidence>
<accession>A0AAD4LRZ8</accession>
<dbReference type="Pfam" id="PF09949">
    <property type="entry name" value="APP1_cat"/>
    <property type="match status" value="1"/>
</dbReference>
<dbReference type="GO" id="GO:0030479">
    <property type="term" value="C:actin cortical patch"/>
    <property type="evidence" value="ECO:0007669"/>
    <property type="project" value="TreeGrafter"/>
</dbReference>
<evidence type="ECO:0000256" key="1">
    <source>
        <dbReference type="SAM" id="MobiDB-lite"/>
    </source>
</evidence>
<feature type="compositionally biased region" description="Polar residues" evidence="1">
    <location>
        <begin position="149"/>
        <end position="160"/>
    </location>
</feature>
<dbReference type="PANTHER" id="PTHR28208:SF3">
    <property type="entry name" value="PHOSPHATIDATE PHOSPHATASE APP1"/>
    <property type="match status" value="1"/>
</dbReference>
<dbReference type="PANTHER" id="PTHR28208">
    <property type="entry name" value="PHOSPHATIDATE PHOSPHATASE APP1"/>
    <property type="match status" value="1"/>
</dbReference>
<reference evidence="3" key="1">
    <citation type="submission" date="2022-01" db="EMBL/GenBank/DDBJ databases">
        <title>Comparative genomics reveals a dynamic genome evolution in the ectomycorrhizal milk-cap (Lactarius) mushrooms.</title>
        <authorList>
            <consortium name="DOE Joint Genome Institute"/>
            <person name="Lebreton A."/>
            <person name="Tang N."/>
            <person name="Kuo A."/>
            <person name="LaButti K."/>
            <person name="Drula E."/>
            <person name="Barry K."/>
            <person name="Clum A."/>
            <person name="Lipzen A."/>
            <person name="Mousain D."/>
            <person name="Ng V."/>
            <person name="Wang R."/>
            <person name="Wang X."/>
            <person name="Dai Y."/>
            <person name="Henrissat B."/>
            <person name="Grigoriev I.V."/>
            <person name="Guerin-Laguette A."/>
            <person name="Yu F."/>
            <person name="Martin F.M."/>
        </authorList>
    </citation>
    <scope>NUCLEOTIDE SEQUENCE</scope>
    <source>
        <strain evidence="3">QP</strain>
    </source>
</reference>
<sequence>MAQDMRGRSWRTFAAARLAPIKDYLVQQRDVRLTRSDPLPNENGFPDVATKRPSWTQRLTKRSNSDPDDVATKEKVVLLPGWASRRYLEPSIHPGGPYDIEIFVSGYVVKHKTSGGLSRSQRTLLTLAKKFAYLPKLPDQNDSEDDLTDGSQPLSKSTENLLEGIDLPPRPDEITPELEKQALRHSQYDFSLGTASTPTPSRPSSPSLTSTPELTPRPLKTQSSGANGDIQRWHSNLESRLHPFWVGVLPNRTLVVSVRGSTDAESEKPLAKESTTTDIHGAFKIRISIPWDTLRNHPRGAPLTSVDTNLEHDFSVTVDLLPPPPTQTPNDPYPLEPPLPSLCIPTATAKERVPLSHCPIRVISDIDDTVKMSGVTRGARTVFRNVFVKDLNENVIPGMGEWYSKMWSLGVRFHYVSNGPFELLPVISAFFQLAQLPTGSVRLRSYGTRSLFSGLLSAPAERKRDGVVEVLNSFPDSGFILIGDSGEQDLELYANVAKEYSQQILCIFIRDVNTYEDDGGGIEDPTGNYVRDGTITAQDLQAKRKGSSSVPASRGGRWSPKSTSAPLLPLTPAVSRTVISITR</sequence>
<feature type="region of interest" description="Disordered" evidence="1">
    <location>
        <begin position="540"/>
        <end position="565"/>
    </location>
</feature>
<evidence type="ECO:0000313" key="3">
    <source>
        <dbReference type="EMBL" id="KAH9000207.1"/>
    </source>
</evidence>
<dbReference type="EMBL" id="JAKELL010000002">
    <property type="protein sequence ID" value="KAH9000207.1"/>
    <property type="molecule type" value="Genomic_DNA"/>
</dbReference>
<protein>
    <recommendedName>
        <fullName evidence="2">Phosphatidate phosphatase APP1 catalytic domain-containing protein</fullName>
    </recommendedName>
</protein>
<dbReference type="AlphaFoldDB" id="A0AAD4LRZ8"/>
<dbReference type="Proteomes" id="UP001201163">
    <property type="component" value="Unassembled WGS sequence"/>
</dbReference>
<dbReference type="InterPro" id="IPR052935">
    <property type="entry name" value="Mg2+_PAP"/>
</dbReference>
<gene>
    <name evidence="3" type="ORF">EDB92DRAFT_1789627</name>
</gene>
<organism evidence="3 4">
    <name type="scientific">Lactarius akahatsu</name>
    <dbReference type="NCBI Taxonomy" id="416441"/>
    <lineage>
        <taxon>Eukaryota</taxon>
        <taxon>Fungi</taxon>
        <taxon>Dikarya</taxon>
        <taxon>Basidiomycota</taxon>
        <taxon>Agaricomycotina</taxon>
        <taxon>Agaricomycetes</taxon>
        <taxon>Russulales</taxon>
        <taxon>Russulaceae</taxon>
        <taxon>Lactarius</taxon>
    </lineage>
</organism>
<feature type="compositionally biased region" description="Low complexity" evidence="1">
    <location>
        <begin position="194"/>
        <end position="219"/>
    </location>
</feature>